<reference evidence="9 10" key="1">
    <citation type="submission" date="2016-07" db="EMBL/GenBank/DDBJ databases">
        <title>Pervasive Adenine N6-methylation of Active Genes in Fungi.</title>
        <authorList>
            <consortium name="DOE Joint Genome Institute"/>
            <person name="Mondo S.J."/>
            <person name="Dannebaum R.O."/>
            <person name="Kuo R.C."/>
            <person name="Labutti K."/>
            <person name="Haridas S."/>
            <person name="Kuo A."/>
            <person name="Salamov A."/>
            <person name="Ahrendt S.R."/>
            <person name="Lipzen A."/>
            <person name="Sullivan W."/>
            <person name="Andreopoulos W.B."/>
            <person name="Clum A."/>
            <person name="Lindquist E."/>
            <person name="Daum C."/>
            <person name="Ramamoorthy G.K."/>
            <person name="Gryganskyi A."/>
            <person name="Culley D."/>
            <person name="Magnuson J.K."/>
            <person name="James T.Y."/>
            <person name="O'Malley M.A."/>
            <person name="Stajich J.E."/>
            <person name="Spatafora J.W."/>
            <person name="Visel A."/>
            <person name="Grigoriev I.V."/>
        </authorList>
    </citation>
    <scope>NUCLEOTIDE SEQUENCE [LARGE SCALE GENOMIC DNA]</scope>
    <source>
        <strain evidence="9 10">12-1054</strain>
    </source>
</reference>
<feature type="domain" description="Zn(2)-C6 fungal-type" evidence="8">
    <location>
        <begin position="41"/>
        <end position="73"/>
    </location>
</feature>
<dbReference type="CDD" id="cd00067">
    <property type="entry name" value="GAL4"/>
    <property type="match status" value="1"/>
</dbReference>
<dbReference type="GO" id="GO:0000981">
    <property type="term" value="F:DNA-binding transcription factor activity, RNA polymerase II-specific"/>
    <property type="evidence" value="ECO:0007669"/>
    <property type="project" value="InterPro"/>
</dbReference>
<name>A0A1Y2FM45_PROLT</name>
<organism evidence="9 10">
    <name type="scientific">Protomyces lactucae-debilis</name>
    <dbReference type="NCBI Taxonomy" id="2754530"/>
    <lineage>
        <taxon>Eukaryota</taxon>
        <taxon>Fungi</taxon>
        <taxon>Dikarya</taxon>
        <taxon>Ascomycota</taxon>
        <taxon>Taphrinomycotina</taxon>
        <taxon>Taphrinomycetes</taxon>
        <taxon>Taphrinales</taxon>
        <taxon>Protomycetaceae</taxon>
        <taxon>Protomyces</taxon>
    </lineage>
</organism>
<dbReference type="EMBL" id="MCFI01000007">
    <property type="protein sequence ID" value="ORY83845.1"/>
    <property type="molecule type" value="Genomic_DNA"/>
</dbReference>
<evidence type="ECO:0000313" key="10">
    <source>
        <dbReference type="Proteomes" id="UP000193685"/>
    </source>
</evidence>
<dbReference type="PANTHER" id="PTHR46910:SF1">
    <property type="entry name" value="MISCELLANEOUS ZN(II)2CYS6 TRANSCRIPTION FACTOR (EUROFUNG)-RELATED"/>
    <property type="match status" value="1"/>
</dbReference>
<evidence type="ECO:0000313" key="9">
    <source>
        <dbReference type="EMBL" id="ORY83845.1"/>
    </source>
</evidence>
<evidence type="ECO:0000256" key="3">
    <source>
        <dbReference type="ARBA" id="ARBA00023015"/>
    </source>
</evidence>
<proteinExistence type="predicted"/>
<dbReference type="SMART" id="SM00066">
    <property type="entry name" value="GAL4"/>
    <property type="match status" value="1"/>
</dbReference>
<dbReference type="GO" id="GO:0003677">
    <property type="term" value="F:DNA binding"/>
    <property type="evidence" value="ECO:0007669"/>
    <property type="project" value="InterPro"/>
</dbReference>
<dbReference type="GO" id="GO:0006351">
    <property type="term" value="P:DNA-templated transcription"/>
    <property type="evidence" value="ECO:0007669"/>
    <property type="project" value="InterPro"/>
</dbReference>
<comment type="caution">
    <text evidence="9">The sequence shown here is derived from an EMBL/GenBank/DDBJ whole genome shotgun (WGS) entry which is preliminary data.</text>
</comment>
<dbReference type="InterPro" id="IPR050987">
    <property type="entry name" value="AtrR-like"/>
</dbReference>
<feature type="transmembrane region" description="Helical" evidence="7">
    <location>
        <begin position="663"/>
        <end position="684"/>
    </location>
</feature>
<keyword evidence="7" id="KW-0472">Membrane</keyword>
<dbReference type="PROSITE" id="PS00463">
    <property type="entry name" value="ZN2_CY6_FUNGAL_1"/>
    <property type="match status" value="1"/>
</dbReference>
<dbReference type="SUPFAM" id="SSF57701">
    <property type="entry name" value="Zn2/Cys6 DNA-binding domain"/>
    <property type="match status" value="1"/>
</dbReference>
<dbReference type="CDD" id="cd12148">
    <property type="entry name" value="fungal_TF_MHR"/>
    <property type="match status" value="1"/>
</dbReference>
<dbReference type="PROSITE" id="PS50048">
    <property type="entry name" value="ZN2_CY6_FUNGAL_2"/>
    <property type="match status" value="1"/>
</dbReference>
<keyword evidence="4" id="KW-0804">Transcription</keyword>
<evidence type="ECO:0000256" key="4">
    <source>
        <dbReference type="ARBA" id="ARBA00023163"/>
    </source>
</evidence>
<dbReference type="GeneID" id="63787729"/>
<accession>A0A1Y2FM45</accession>
<keyword evidence="7" id="KW-0812">Transmembrane</keyword>
<evidence type="ECO:0000259" key="8">
    <source>
        <dbReference type="PROSITE" id="PS50048"/>
    </source>
</evidence>
<evidence type="ECO:0000256" key="1">
    <source>
        <dbReference type="ARBA" id="ARBA00022723"/>
    </source>
</evidence>
<protein>
    <recommendedName>
        <fullName evidence="8">Zn(2)-C6 fungal-type domain-containing protein</fullName>
    </recommendedName>
</protein>
<feature type="compositionally biased region" description="Polar residues" evidence="6">
    <location>
        <begin position="236"/>
        <end position="245"/>
    </location>
</feature>
<dbReference type="RefSeq" id="XP_040726140.1">
    <property type="nucleotide sequence ID" value="XM_040871130.1"/>
</dbReference>
<dbReference type="InterPro" id="IPR036864">
    <property type="entry name" value="Zn2-C6_fun-type_DNA-bd_sf"/>
</dbReference>
<keyword evidence="10" id="KW-1185">Reference proteome</keyword>
<evidence type="ECO:0000256" key="6">
    <source>
        <dbReference type="SAM" id="MobiDB-lite"/>
    </source>
</evidence>
<keyword evidence="7" id="KW-1133">Transmembrane helix</keyword>
<evidence type="ECO:0000256" key="7">
    <source>
        <dbReference type="SAM" id="Phobius"/>
    </source>
</evidence>
<dbReference type="Pfam" id="PF04082">
    <property type="entry name" value="Fungal_trans"/>
    <property type="match status" value="1"/>
</dbReference>
<feature type="region of interest" description="Disordered" evidence="6">
    <location>
        <begin position="230"/>
        <end position="261"/>
    </location>
</feature>
<dbReference type="PANTHER" id="PTHR46910">
    <property type="entry name" value="TRANSCRIPTION FACTOR PDR1"/>
    <property type="match status" value="1"/>
</dbReference>
<dbReference type="Gene3D" id="4.10.240.10">
    <property type="entry name" value="Zn(2)-C6 fungal-type DNA-binding domain"/>
    <property type="match status" value="1"/>
</dbReference>
<dbReference type="AlphaFoldDB" id="A0A1Y2FM45"/>
<keyword evidence="5" id="KW-0539">Nucleus</keyword>
<dbReference type="OrthoDB" id="5344325at2759"/>
<feature type="region of interest" description="Disordered" evidence="6">
    <location>
        <begin position="1"/>
        <end position="36"/>
    </location>
</feature>
<dbReference type="InterPro" id="IPR007219">
    <property type="entry name" value="XnlR_reg_dom"/>
</dbReference>
<feature type="compositionally biased region" description="Polar residues" evidence="6">
    <location>
        <begin position="1"/>
        <end position="20"/>
    </location>
</feature>
<keyword evidence="1" id="KW-0479">Metal-binding</keyword>
<keyword evidence="2" id="KW-0862">Zinc</keyword>
<sequence length="822" mass="90966">MNTTEMGASASPDMSMSQSGDDPMTASIGASTQKPPSNFRACRVCKARKVKCVPGPEGHACAYCQRHGTECVQIEPQVKRRRTGNVGELKARIEQLEGRLQQAMDGPLLERRRSMSPGRHLRPLSRKQSASPRFAHAGFDTQSPVLPPLPINNNYFTMPAAGTEATSSIAPYPPMGPPARLFESWQVGSATNTSPANYTPAVLNSNAHRDATLPPPSALRSIMEPLPSASALRLNRTGQPPTSSARSERPKQDGDDEGSVGCAADIQADRLLGPLSTFDDQFFDLCLQQGLANQDANAELPPEKRVFWNSLSRLSSGALSIFRISFPNSVIGNYSRAEIPEEAANEFAAWQRLYGDRLTELFMTHVAPRVISRTTSKAHFEELMTRSYSFPCAVYALAACCNTDWTVPQRIRRGNAFHRFAGTYFQREVYPITMDSLKTLLLLSEYPVQYENLLLTSWCVSFAFELKLHIDPEDWALPEDEKYQRRVIWWYIVMRDRISSMTKMQVLITDDTHDVRLPDLRCRYDLWLVAYISICSIVARMVTTLYSVRGIRTLNDHPEVSAVVAKQLVAELEVLKNQVRDSYAEQAAVTEQDPEISPVLVQISHLHMRLIIEGAIINAHRPFLQSSKLSVFDSLDHQRRLVKACNDYVDLIDNMDPVLCDELWPWTIAILNVIVSMVLLRLLMLCPDVAVQQKAKVALETFLRACKRFGKRWHFARVGQGVARFANTITGTQAFAAYTHHESAEEVAAAEEVVAAAAAAAAAQPSNGSAGGQGPWPPFDYNTRAAFMSAPAVGGTDDIGDWAALLAGAGMDSLFLAGNWGM</sequence>
<dbReference type="InterPro" id="IPR001138">
    <property type="entry name" value="Zn2Cys6_DnaBD"/>
</dbReference>
<dbReference type="GO" id="GO:0008270">
    <property type="term" value="F:zinc ion binding"/>
    <property type="evidence" value="ECO:0007669"/>
    <property type="project" value="InterPro"/>
</dbReference>
<keyword evidence="3" id="KW-0805">Transcription regulation</keyword>
<dbReference type="Proteomes" id="UP000193685">
    <property type="component" value="Unassembled WGS sequence"/>
</dbReference>
<evidence type="ECO:0000256" key="5">
    <source>
        <dbReference type="ARBA" id="ARBA00023242"/>
    </source>
</evidence>
<gene>
    <name evidence="9" type="ORF">BCR37DRAFT_392294</name>
</gene>
<evidence type="ECO:0000256" key="2">
    <source>
        <dbReference type="ARBA" id="ARBA00022833"/>
    </source>
</evidence>